<organism evidence="2 3">
    <name type="scientific">Swaminathania salitolerans</name>
    <dbReference type="NCBI Taxonomy" id="182838"/>
    <lineage>
        <taxon>Bacteria</taxon>
        <taxon>Pseudomonadati</taxon>
        <taxon>Pseudomonadota</taxon>
        <taxon>Alphaproteobacteria</taxon>
        <taxon>Acetobacterales</taxon>
        <taxon>Acetobacteraceae</taxon>
        <taxon>Swaminathania</taxon>
    </lineage>
</organism>
<name>A0A511BQG7_9PROT</name>
<proteinExistence type="predicted"/>
<evidence type="ECO:0000256" key="1">
    <source>
        <dbReference type="SAM" id="Phobius"/>
    </source>
</evidence>
<keyword evidence="1" id="KW-1133">Transmembrane helix</keyword>
<sequence>MAFTIATKLVIGLAAQLGWAALGLYLYRHLHRPGGTPEHMIRINRVMGALLAASALTMLV</sequence>
<reference evidence="2 3" key="1">
    <citation type="submission" date="2019-07" db="EMBL/GenBank/DDBJ databases">
        <title>Whole genome shotgun sequence of Swaminathania salitolerans NBRC 104436.</title>
        <authorList>
            <person name="Hosoyama A."/>
            <person name="Uohara A."/>
            <person name="Ohji S."/>
            <person name="Ichikawa N."/>
        </authorList>
    </citation>
    <scope>NUCLEOTIDE SEQUENCE [LARGE SCALE GENOMIC DNA]</scope>
    <source>
        <strain evidence="2 3">NBRC 104436</strain>
    </source>
</reference>
<comment type="caution">
    <text evidence="2">The sequence shown here is derived from an EMBL/GenBank/DDBJ whole genome shotgun (WGS) entry which is preliminary data.</text>
</comment>
<accession>A0A511BQG7</accession>
<dbReference type="RefSeq" id="WP_147093422.1">
    <property type="nucleotide sequence ID" value="NZ_BJVC01000003.1"/>
</dbReference>
<keyword evidence="1" id="KW-0472">Membrane</keyword>
<evidence type="ECO:0000313" key="3">
    <source>
        <dbReference type="Proteomes" id="UP000321405"/>
    </source>
</evidence>
<dbReference type="AlphaFoldDB" id="A0A511BQG7"/>
<evidence type="ECO:0000313" key="2">
    <source>
        <dbReference type="EMBL" id="GEL02312.1"/>
    </source>
</evidence>
<dbReference type="EMBL" id="BJVC01000003">
    <property type="protein sequence ID" value="GEL02312.1"/>
    <property type="molecule type" value="Genomic_DNA"/>
</dbReference>
<keyword evidence="1" id="KW-0812">Transmembrane</keyword>
<feature type="transmembrane region" description="Helical" evidence="1">
    <location>
        <begin position="6"/>
        <end position="27"/>
    </location>
</feature>
<protein>
    <submittedName>
        <fullName evidence="2">Uncharacterized protein</fullName>
    </submittedName>
</protein>
<gene>
    <name evidence="2" type="ORF">SSA02_14750</name>
</gene>
<dbReference type="Proteomes" id="UP000321405">
    <property type="component" value="Unassembled WGS sequence"/>
</dbReference>
<keyword evidence="3" id="KW-1185">Reference proteome</keyword>